<evidence type="ECO:0000256" key="2">
    <source>
        <dbReference type="ARBA" id="ARBA00022552"/>
    </source>
</evidence>
<comment type="catalytic activity">
    <reaction evidence="6">
        <text>cytidine(1402) in 16S rRNA + S-adenosyl-L-methionine = N(4)-methylcytidine(1402) in 16S rRNA + S-adenosyl-L-homocysteine + H(+)</text>
        <dbReference type="Rhea" id="RHEA:42928"/>
        <dbReference type="Rhea" id="RHEA-COMP:10286"/>
        <dbReference type="Rhea" id="RHEA-COMP:10287"/>
        <dbReference type="ChEBI" id="CHEBI:15378"/>
        <dbReference type="ChEBI" id="CHEBI:57856"/>
        <dbReference type="ChEBI" id="CHEBI:59789"/>
        <dbReference type="ChEBI" id="CHEBI:74506"/>
        <dbReference type="ChEBI" id="CHEBI:82748"/>
        <dbReference type="EC" id="2.1.1.199"/>
    </reaction>
</comment>
<keyword evidence="9" id="KW-1185">Reference proteome</keyword>
<feature type="binding site" evidence="6">
    <location>
        <position position="96"/>
    </location>
    <ligand>
        <name>S-adenosyl-L-methionine</name>
        <dbReference type="ChEBI" id="CHEBI:59789"/>
    </ligand>
</feature>
<dbReference type="AlphaFoldDB" id="A0A9W6H986"/>
<evidence type="ECO:0000256" key="7">
    <source>
        <dbReference type="SAM" id="MobiDB-lite"/>
    </source>
</evidence>
<dbReference type="Gene3D" id="1.10.150.170">
    <property type="entry name" value="Putative methyltransferase TM0872, insert domain"/>
    <property type="match status" value="1"/>
</dbReference>
<evidence type="ECO:0000313" key="8">
    <source>
        <dbReference type="EMBL" id="GLJ75687.1"/>
    </source>
</evidence>
<dbReference type="SUPFAM" id="SSF53335">
    <property type="entry name" value="S-adenosyl-L-methionine-dependent methyltransferases"/>
    <property type="match status" value="1"/>
</dbReference>
<keyword evidence="3 6" id="KW-0489">Methyltransferase</keyword>
<evidence type="ECO:0000256" key="3">
    <source>
        <dbReference type="ARBA" id="ARBA00022603"/>
    </source>
</evidence>
<comment type="similarity">
    <text evidence="1 6">Belongs to the methyltransferase superfamily. RsmH family.</text>
</comment>
<dbReference type="Pfam" id="PF01795">
    <property type="entry name" value="Methyltransf_5"/>
    <property type="match status" value="1"/>
</dbReference>
<sequence>MGIRIQELDPVIMTDDQIHTPVLLERVIELLEPSLREPGAVLVDATLGMGGHSAGILERFPEVTLVGLDRDPDALAIAGERLARFGDRVHLVHTVYDGILDALDDLGIDEIQGVLFDLGVSSLQLDRVERGFSYSKDAPLDMRMDGTSELTAAVILAEYSEADLRRIFRDYGEEKLAARYAQKIVEARADKPFVRSAELVDVITKATPVAVQRQGHPAKRVFQALRIEVNQELAVLERAIPAAIDALAVGGRIVVEAYQSLEDRIVKRELQTRSTSSAPAGLPVELPEHRPELKLLIRGAELADDDEKAANPRATPVRLRAAERVRRGS</sequence>
<proteinExistence type="inferred from homology"/>
<dbReference type="GO" id="GO:0071424">
    <property type="term" value="F:rRNA (cytosine-N4-)-methyltransferase activity"/>
    <property type="evidence" value="ECO:0007669"/>
    <property type="project" value="UniProtKB-UniRule"/>
</dbReference>
<comment type="subcellular location">
    <subcellularLocation>
        <location evidence="6">Cytoplasm</location>
    </subcellularLocation>
</comment>
<dbReference type="PANTHER" id="PTHR11265:SF0">
    <property type="entry name" value="12S RRNA N4-METHYLCYTIDINE METHYLTRANSFERASE"/>
    <property type="match status" value="1"/>
</dbReference>
<keyword evidence="5 6" id="KW-0949">S-adenosyl-L-methionine</keyword>
<evidence type="ECO:0000256" key="6">
    <source>
        <dbReference type="HAMAP-Rule" id="MF_01007"/>
    </source>
</evidence>
<organism evidence="8 9">
    <name type="scientific">Leifsonia poae</name>
    <dbReference type="NCBI Taxonomy" id="110933"/>
    <lineage>
        <taxon>Bacteria</taxon>
        <taxon>Bacillati</taxon>
        <taxon>Actinomycetota</taxon>
        <taxon>Actinomycetes</taxon>
        <taxon>Micrococcales</taxon>
        <taxon>Microbacteriaceae</taxon>
        <taxon>Leifsonia</taxon>
    </lineage>
</organism>
<dbReference type="InterPro" id="IPR029063">
    <property type="entry name" value="SAM-dependent_MTases_sf"/>
</dbReference>
<dbReference type="InterPro" id="IPR002903">
    <property type="entry name" value="RsmH"/>
</dbReference>
<dbReference type="PANTHER" id="PTHR11265">
    <property type="entry name" value="S-ADENOSYL-METHYLTRANSFERASE MRAW"/>
    <property type="match status" value="1"/>
</dbReference>
<gene>
    <name evidence="8" type="primary">mraW</name>
    <name evidence="6" type="synonym">rsmH</name>
    <name evidence="8" type="ORF">GCM10017584_12610</name>
</gene>
<feature type="compositionally biased region" description="Basic and acidic residues" evidence="7">
    <location>
        <begin position="320"/>
        <end position="329"/>
    </location>
</feature>
<feature type="binding site" evidence="6">
    <location>
        <position position="124"/>
    </location>
    <ligand>
        <name>S-adenosyl-L-methionine</name>
        <dbReference type="ChEBI" id="CHEBI:59789"/>
    </ligand>
</feature>
<comment type="caution">
    <text evidence="8">The sequence shown here is derived from an EMBL/GenBank/DDBJ whole genome shotgun (WGS) entry which is preliminary data.</text>
</comment>
<reference evidence="8" key="2">
    <citation type="submission" date="2023-01" db="EMBL/GenBank/DDBJ databases">
        <authorList>
            <person name="Sun Q."/>
            <person name="Evtushenko L."/>
        </authorList>
    </citation>
    <scope>NUCLEOTIDE SEQUENCE</scope>
    <source>
        <strain evidence="8">VKM Ac-1401</strain>
    </source>
</reference>
<feature type="region of interest" description="Disordered" evidence="7">
    <location>
        <begin position="305"/>
        <end position="329"/>
    </location>
</feature>
<dbReference type="Gene3D" id="3.40.50.150">
    <property type="entry name" value="Vaccinia Virus protein VP39"/>
    <property type="match status" value="1"/>
</dbReference>
<dbReference type="EC" id="2.1.1.199" evidence="6"/>
<dbReference type="SUPFAM" id="SSF81799">
    <property type="entry name" value="Putative methyltransferase TM0872, insert domain"/>
    <property type="match status" value="1"/>
</dbReference>
<dbReference type="Proteomes" id="UP001142372">
    <property type="component" value="Unassembled WGS sequence"/>
</dbReference>
<dbReference type="NCBIfam" id="TIGR00006">
    <property type="entry name" value="16S rRNA (cytosine(1402)-N(4))-methyltransferase RsmH"/>
    <property type="match status" value="1"/>
</dbReference>
<dbReference type="PIRSF" id="PIRSF004486">
    <property type="entry name" value="MraW"/>
    <property type="match status" value="1"/>
</dbReference>
<evidence type="ECO:0000256" key="4">
    <source>
        <dbReference type="ARBA" id="ARBA00022679"/>
    </source>
</evidence>
<reference evidence="8" key="1">
    <citation type="journal article" date="2014" name="Int. J. Syst. Evol. Microbiol.">
        <title>Complete genome sequence of Corynebacterium casei LMG S-19264T (=DSM 44701T), isolated from a smear-ripened cheese.</title>
        <authorList>
            <consortium name="US DOE Joint Genome Institute (JGI-PGF)"/>
            <person name="Walter F."/>
            <person name="Albersmeier A."/>
            <person name="Kalinowski J."/>
            <person name="Ruckert C."/>
        </authorList>
    </citation>
    <scope>NUCLEOTIDE SEQUENCE</scope>
    <source>
        <strain evidence="8">VKM Ac-1401</strain>
    </source>
</reference>
<comment type="function">
    <text evidence="6">Specifically methylates the N4 position of cytidine in position 1402 (C1402) of 16S rRNA.</text>
</comment>
<accession>A0A9W6H986</accession>
<feature type="binding site" evidence="6">
    <location>
        <begin position="50"/>
        <end position="52"/>
    </location>
    <ligand>
        <name>S-adenosyl-L-methionine</name>
        <dbReference type="ChEBI" id="CHEBI:59789"/>
    </ligand>
</feature>
<evidence type="ECO:0000313" key="9">
    <source>
        <dbReference type="Proteomes" id="UP001142372"/>
    </source>
</evidence>
<feature type="binding site" evidence="6">
    <location>
        <position position="117"/>
    </location>
    <ligand>
        <name>S-adenosyl-L-methionine</name>
        <dbReference type="ChEBI" id="CHEBI:59789"/>
    </ligand>
</feature>
<evidence type="ECO:0000256" key="5">
    <source>
        <dbReference type="ARBA" id="ARBA00022691"/>
    </source>
</evidence>
<keyword evidence="4 6" id="KW-0808">Transferase</keyword>
<dbReference type="EMBL" id="BSEN01000005">
    <property type="protein sequence ID" value="GLJ75687.1"/>
    <property type="molecule type" value="Genomic_DNA"/>
</dbReference>
<dbReference type="GO" id="GO:0005737">
    <property type="term" value="C:cytoplasm"/>
    <property type="evidence" value="ECO:0007669"/>
    <property type="project" value="UniProtKB-SubCell"/>
</dbReference>
<keyword evidence="2 6" id="KW-0698">rRNA processing</keyword>
<protein>
    <recommendedName>
        <fullName evidence="6">Ribosomal RNA small subunit methyltransferase H</fullName>
        <ecNumber evidence="6">2.1.1.199</ecNumber>
    </recommendedName>
    <alternativeName>
        <fullName evidence="6">16S rRNA m(4)C1402 methyltransferase</fullName>
    </alternativeName>
    <alternativeName>
        <fullName evidence="6">rRNA (cytosine-N(4)-)-methyltransferase RsmH</fullName>
    </alternativeName>
</protein>
<dbReference type="HAMAP" id="MF_01007">
    <property type="entry name" value="16SrRNA_methyltr_H"/>
    <property type="match status" value="1"/>
</dbReference>
<dbReference type="GO" id="GO:0070475">
    <property type="term" value="P:rRNA base methylation"/>
    <property type="evidence" value="ECO:0007669"/>
    <property type="project" value="UniProtKB-UniRule"/>
</dbReference>
<name>A0A9W6H986_9MICO</name>
<dbReference type="InterPro" id="IPR023397">
    <property type="entry name" value="SAM-dep_MeTrfase_MraW_recog"/>
</dbReference>
<keyword evidence="6" id="KW-0963">Cytoplasm</keyword>
<evidence type="ECO:0000256" key="1">
    <source>
        <dbReference type="ARBA" id="ARBA00010396"/>
    </source>
</evidence>
<feature type="binding site" evidence="6">
    <location>
        <position position="69"/>
    </location>
    <ligand>
        <name>S-adenosyl-L-methionine</name>
        <dbReference type="ChEBI" id="CHEBI:59789"/>
    </ligand>
</feature>